<evidence type="ECO:0000313" key="2">
    <source>
        <dbReference type="RefSeq" id="XP_034234279.1"/>
    </source>
</evidence>
<dbReference type="InterPro" id="IPR036397">
    <property type="entry name" value="RNaseH_sf"/>
</dbReference>
<dbReference type="AlphaFoldDB" id="A0A6P8ZIV8"/>
<dbReference type="GO" id="GO:0003676">
    <property type="term" value="F:nucleic acid binding"/>
    <property type="evidence" value="ECO:0007669"/>
    <property type="project" value="InterPro"/>
</dbReference>
<evidence type="ECO:0000313" key="1">
    <source>
        <dbReference type="Proteomes" id="UP000515158"/>
    </source>
</evidence>
<dbReference type="PANTHER" id="PTHR33939:SF1">
    <property type="entry name" value="DUF4371 DOMAIN-CONTAINING PROTEIN"/>
    <property type="match status" value="1"/>
</dbReference>
<organism evidence="2">
    <name type="scientific">Thrips palmi</name>
    <name type="common">Melon thrips</name>
    <dbReference type="NCBI Taxonomy" id="161013"/>
    <lineage>
        <taxon>Eukaryota</taxon>
        <taxon>Metazoa</taxon>
        <taxon>Ecdysozoa</taxon>
        <taxon>Arthropoda</taxon>
        <taxon>Hexapoda</taxon>
        <taxon>Insecta</taxon>
        <taxon>Pterygota</taxon>
        <taxon>Neoptera</taxon>
        <taxon>Paraneoptera</taxon>
        <taxon>Thysanoptera</taxon>
        <taxon>Terebrantia</taxon>
        <taxon>Thripoidea</taxon>
        <taxon>Thripidae</taxon>
        <taxon>Thrips</taxon>
    </lineage>
</organism>
<dbReference type="PANTHER" id="PTHR33939">
    <property type="entry name" value="PROTEIN CBG22215"/>
    <property type="match status" value="1"/>
</dbReference>
<reference evidence="2" key="1">
    <citation type="submission" date="2025-08" db="UniProtKB">
        <authorList>
            <consortium name="RefSeq"/>
        </authorList>
    </citation>
    <scope>IDENTIFICATION</scope>
    <source>
        <tissue evidence="2">Total insect</tissue>
    </source>
</reference>
<proteinExistence type="predicted"/>
<keyword evidence="1" id="KW-1185">Reference proteome</keyword>
<dbReference type="KEGG" id="tpal:117641233"/>
<dbReference type="RefSeq" id="XP_034234279.1">
    <property type="nucleotide sequence ID" value="XM_034378388.1"/>
</dbReference>
<name>A0A6P8ZIV8_THRPL</name>
<dbReference type="InParanoid" id="A0A6P8ZIV8"/>
<protein>
    <submittedName>
        <fullName evidence="2">Uncharacterized protein LOC117641233</fullName>
    </submittedName>
</protein>
<sequence length="201" mass="23929">MEVIYDFKRSKKHLTLRVLKEHLRTVTHRRTGDVLFKGGTESLRRLLYKLGFNYVLDNGTYYIRENPRIQLLRTQYLLRFHANYISPDKLDEKYQDETWVYMGGTGQRVRGWINKDVRSFSRRTTSLGDRSTISHVGGRKGWVEGALMFLAPHKDSKEDYHKSMNRDEFLRHFREDILPNMTEPSLLIMDNASYHRMQVKN</sequence>
<dbReference type="GeneID" id="117641233"/>
<dbReference type="Gene3D" id="3.30.420.10">
    <property type="entry name" value="Ribonuclease H-like superfamily/Ribonuclease H"/>
    <property type="match status" value="1"/>
</dbReference>
<dbReference type="OrthoDB" id="6770629at2759"/>
<accession>A0A6P8ZIV8</accession>
<gene>
    <name evidence="2" type="primary">LOC117641233</name>
</gene>
<dbReference type="Proteomes" id="UP000515158">
    <property type="component" value="Unplaced"/>
</dbReference>